<dbReference type="Proteomes" id="UP000726136">
    <property type="component" value="Unassembled WGS sequence"/>
</dbReference>
<dbReference type="EMBL" id="RDPI01000019">
    <property type="protein sequence ID" value="MBF4374395.1"/>
    <property type="molecule type" value="Genomic_DNA"/>
</dbReference>
<name>A0ABR9Z9J4_VIBAN</name>
<dbReference type="RefSeq" id="WP_194663858.1">
    <property type="nucleotide sequence ID" value="NZ_RDPI01000019.1"/>
</dbReference>
<reference evidence="1 2" key="1">
    <citation type="journal article" date="2021" name="PeerJ">
        <title>Analysis of 44 Vibrio anguillarum genomes reveals high genetic diversity.</title>
        <authorList>
            <person name="Hansen M.J."/>
            <person name="Dalsgaard I."/>
        </authorList>
    </citation>
    <scope>NUCLEOTIDE SEQUENCE [LARGE SCALE GENOMIC DNA]</scope>
    <source>
        <strain evidence="1 2">040915-1/1B</strain>
    </source>
</reference>
<sequence length="145" mass="16530">MSLLITEEFEKQNRVIKRSAFHSNYPNFVRACFACALVSNKSLSKDTLLESTQIDWMIKVASDTNVDSVTRDIVSKYLLSIRGMDSSFKVSAKIEEQHIFTCSQLARFLCELEDYHGGKTLFTQCLANHHSDRDIECLISLVELT</sequence>
<keyword evidence="2" id="KW-1185">Reference proteome</keyword>
<organism evidence="1 2">
    <name type="scientific">Vibrio anguillarum</name>
    <name type="common">Listonella anguillarum</name>
    <dbReference type="NCBI Taxonomy" id="55601"/>
    <lineage>
        <taxon>Bacteria</taxon>
        <taxon>Pseudomonadati</taxon>
        <taxon>Pseudomonadota</taxon>
        <taxon>Gammaproteobacteria</taxon>
        <taxon>Vibrionales</taxon>
        <taxon>Vibrionaceae</taxon>
        <taxon>Vibrio</taxon>
    </lineage>
</organism>
<accession>A0ABR9Z9J4</accession>
<evidence type="ECO:0000313" key="2">
    <source>
        <dbReference type="Proteomes" id="UP000726136"/>
    </source>
</evidence>
<protein>
    <submittedName>
        <fullName evidence="1">Uncharacterized protein</fullName>
    </submittedName>
</protein>
<evidence type="ECO:0000313" key="1">
    <source>
        <dbReference type="EMBL" id="MBF4374395.1"/>
    </source>
</evidence>
<proteinExistence type="predicted"/>
<gene>
    <name evidence="1" type="ORF">EAY46_15105</name>
</gene>
<comment type="caution">
    <text evidence="1">The sequence shown here is derived from an EMBL/GenBank/DDBJ whole genome shotgun (WGS) entry which is preliminary data.</text>
</comment>